<evidence type="ECO:0000259" key="4">
    <source>
        <dbReference type="PROSITE" id="PS51770"/>
    </source>
</evidence>
<protein>
    <submittedName>
        <fullName evidence="5">Acyl-CoA thioesterase</fullName>
        <ecNumber evidence="5">3.1.2.20</ecNumber>
    </submittedName>
</protein>
<dbReference type="PANTHER" id="PTHR11049:SF31">
    <property type="entry name" value="HOTDOG ACOT-TYPE DOMAIN-CONTAINING PROTEIN"/>
    <property type="match status" value="1"/>
</dbReference>
<evidence type="ECO:0000256" key="1">
    <source>
        <dbReference type="ARBA" id="ARBA00010458"/>
    </source>
</evidence>
<dbReference type="RefSeq" id="WP_377094290.1">
    <property type="nucleotide sequence ID" value="NZ_JBHSJM010000001.1"/>
</dbReference>
<dbReference type="EC" id="3.1.2.20" evidence="5"/>
<dbReference type="SUPFAM" id="SSF54637">
    <property type="entry name" value="Thioesterase/thiol ester dehydrase-isomerase"/>
    <property type="match status" value="1"/>
</dbReference>
<dbReference type="PANTHER" id="PTHR11049">
    <property type="entry name" value="ACYL COENZYME A THIOESTER HYDROLASE"/>
    <property type="match status" value="1"/>
</dbReference>
<dbReference type="InterPro" id="IPR006683">
    <property type="entry name" value="Thioestr_dom"/>
</dbReference>
<gene>
    <name evidence="5" type="ORF">ACFSQZ_04700</name>
</gene>
<proteinExistence type="inferred from homology"/>
<dbReference type="PROSITE" id="PS51770">
    <property type="entry name" value="HOTDOG_ACOT"/>
    <property type="match status" value="1"/>
</dbReference>
<evidence type="ECO:0000256" key="3">
    <source>
        <dbReference type="PROSITE-ProRule" id="PRU01106"/>
    </source>
</evidence>
<dbReference type="Gene3D" id="3.10.129.10">
    <property type="entry name" value="Hotdog Thioesterase"/>
    <property type="match status" value="1"/>
</dbReference>
<keyword evidence="2 3" id="KW-0378">Hydrolase</keyword>
<organism evidence="5 6">
    <name type="scientific">Rubritalea spongiae</name>
    <dbReference type="NCBI Taxonomy" id="430797"/>
    <lineage>
        <taxon>Bacteria</taxon>
        <taxon>Pseudomonadati</taxon>
        <taxon>Verrucomicrobiota</taxon>
        <taxon>Verrucomicrobiia</taxon>
        <taxon>Verrucomicrobiales</taxon>
        <taxon>Rubritaleaceae</taxon>
        <taxon>Rubritalea</taxon>
    </lineage>
</organism>
<dbReference type="InterPro" id="IPR029069">
    <property type="entry name" value="HotDog_dom_sf"/>
</dbReference>
<dbReference type="GO" id="GO:0047617">
    <property type="term" value="F:fatty acyl-CoA hydrolase activity"/>
    <property type="evidence" value="ECO:0007669"/>
    <property type="project" value="UniProtKB-EC"/>
</dbReference>
<accession>A0ABW5DZL6</accession>
<sequence>MKFYSRKWVKPEDLNANGTLFGGRLLAWIDEEAVIYAMCQLDSKHLVTRFVSEVSFINAAQHGDVIELGLETVSVGRTSITLKCVARNKVTKQDILTIERLVFVQLDENGQPTAHKLAPEA</sequence>
<keyword evidence="6" id="KW-1185">Reference proteome</keyword>
<evidence type="ECO:0000313" key="6">
    <source>
        <dbReference type="Proteomes" id="UP001597297"/>
    </source>
</evidence>
<dbReference type="Proteomes" id="UP001597297">
    <property type="component" value="Unassembled WGS sequence"/>
</dbReference>
<evidence type="ECO:0000313" key="5">
    <source>
        <dbReference type="EMBL" id="MFD2275761.1"/>
    </source>
</evidence>
<comment type="similarity">
    <text evidence="1">Belongs to the acyl coenzyme A hydrolase family.</text>
</comment>
<dbReference type="Pfam" id="PF03061">
    <property type="entry name" value="4HBT"/>
    <property type="match status" value="1"/>
</dbReference>
<dbReference type="InterPro" id="IPR040170">
    <property type="entry name" value="Cytosol_ACT"/>
</dbReference>
<comment type="caution">
    <text evidence="5">The sequence shown here is derived from an EMBL/GenBank/DDBJ whole genome shotgun (WGS) entry which is preliminary data.</text>
</comment>
<dbReference type="InterPro" id="IPR033120">
    <property type="entry name" value="HOTDOG_ACOT"/>
</dbReference>
<reference evidence="6" key="1">
    <citation type="journal article" date="2019" name="Int. J. Syst. Evol. Microbiol.">
        <title>The Global Catalogue of Microorganisms (GCM) 10K type strain sequencing project: providing services to taxonomists for standard genome sequencing and annotation.</title>
        <authorList>
            <consortium name="The Broad Institute Genomics Platform"/>
            <consortium name="The Broad Institute Genome Sequencing Center for Infectious Disease"/>
            <person name="Wu L."/>
            <person name="Ma J."/>
        </authorList>
    </citation>
    <scope>NUCLEOTIDE SEQUENCE [LARGE SCALE GENOMIC DNA]</scope>
    <source>
        <strain evidence="6">JCM 16545</strain>
    </source>
</reference>
<evidence type="ECO:0000256" key="2">
    <source>
        <dbReference type="ARBA" id="ARBA00022801"/>
    </source>
</evidence>
<feature type="domain" description="HotDog ACOT-type" evidence="4">
    <location>
        <begin position="1"/>
        <end position="109"/>
    </location>
</feature>
<dbReference type="CDD" id="cd03442">
    <property type="entry name" value="BFIT_BACH"/>
    <property type="match status" value="1"/>
</dbReference>
<name>A0ABW5DZL6_9BACT</name>
<dbReference type="EMBL" id="JBHUJC010000012">
    <property type="protein sequence ID" value="MFD2275761.1"/>
    <property type="molecule type" value="Genomic_DNA"/>
</dbReference>